<dbReference type="PROSITE" id="PS50932">
    <property type="entry name" value="HTH_LACI_2"/>
    <property type="match status" value="1"/>
</dbReference>
<evidence type="ECO:0000256" key="1">
    <source>
        <dbReference type="ARBA" id="ARBA00023015"/>
    </source>
</evidence>
<dbReference type="PANTHER" id="PTHR30146">
    <property type="entry name" value="LACI-RELATED TRANSCRIPTIONAL REPRESSOR"/>
    <property type="match status" value="1"/>
</dbReference>
<proteinExistence type="predicted"/>
<reference evidence="5 6" key="1">
    <citation type="submission" date="2016-02" db="EMBL/GenBank/DDBJ databases">
        <authorList>
            <person name="Wen L."/>
            <person name="He K."/>
            <person name="Yang H."/>
        </authorList>
    </citation>
    <scope>NUCLEOTIDE SEQUENCE [LARGE SCALE GENOMIC DNA]</scope>
    <source>
        <strain evidence="5 6">DSM 22607</strain>
    </source>
</reference>
<dbReference type="Gene3D" id="3.40.50.2300">
    <property type="match status" value="2"/>
</dbReference>
<dbReference type="InterPro" id="IPR025997">
    <property type="entry name" value="SBP_2_dom"/>
</dbReference>
<evidence type="ECO:0000256" key="2">
    <source>
        <dbReference type="ARBA" id="ARBA00023125"/>
    </source>
</evidence>
<dbReference type="Proteomes" id="UP000070366">
    <property type="component" value="Unassembled WGS sequence"/>
</dbReference>
<dbReference type="CDD" id="cd01392">
    <property type="entry name" value="HTH_LacI"/>
    <property type="match status" value="1"/>
</dbReference>
<dbReference type="InterPro" id="IPR028082">
    <property type="entry name" value="Peripla_BP_I"/>
</dbReference>
<keyword evidence="6" id="KW-1185">Reference proteome</keyword>
<dbReference type="Pfam" id="PF00356">
    <property type="entry name" value="LacI"/>
    <property type="match status" value="1"/>
</dbReference>
<dbReference type="STRING" id="626937.HMPREF3293_01932"/>
<feature type="domain" description="HTH lacI-type" evidence="4">
    <location>
        <begin position="9"/>
        <end position="63"/>
    </location>
</feature>
<dbReference type="AlphaFoldDB" id="A0A136Q3X3"/>
<dbReference type="InterPro" id="IPR010982">
    <property type="entry name" value="Lambda_DNA-bd_dom_sf"/>
</dbReference>
<dbReference type="Gene3D" id="1.10.260.40">
    <property type="entry name" value="lambda repressor-like DNA-binding domains"/>
    <property type="match status" value="1"/>
</dbReference>
<dbReference type="SMART" id="SM00354">
    <property type="entry name" value="HTH_LACI"/>
    <property type="match status" value="1"/>
</dbReference>
<evidence type="ECO:0000256" key="3">
    <source>
        <dbReference type="ARBA" id="ARBA00023163"/>
    </source>
</evidence>
<evidence type="ECO:0000259" key="4">
    <source>
        <dbReference type="PROSITE" id="PS50932"/>
    </source>
</evidence>
<dbReference type="CDD" id="cd06307">
    <property type="entry name" value="PBP1_sugar_binding"/>
    <property type="match status" value="1"/>
</dbReference>
<dbReference type="PANTHER" id="PTHR30146:SF144">
    <property type="entry name" value="LACI-FAMILY TRANSCRIPTION REGULATOR"/>
    <property type="match status" value="1"/>
</dbReference>
<comment type="caution">
    <text evidence="5">The sequence shown here is derived from an EMBL/GenBank/DDBJ whole genome shotgun (WGS) entry which is preliminary data.</text>
</comment>
<dbReference type="EMBL" id="LSZW01000062">
    <property type="protein sequence ID" value="KXK65342.1"/>
    <property type="molecule type" value="Genomic_DNA"/>
</dbReference>
<evidence type="ECO:0000313" key="6">
    <source>
        <dbReference type="Proteomes" id="UP000070366"/>
    </source>
</evidence>
<dbReference type="GO" id="GO:0003700">
    <property type="term" value="F:DNA-binding transcription factor activity"/>
    <property type="evidence" value="ECO:0007669"/>
    <property type="project" value="TreeGrafter"/>
</dbReference>
<dbReference type="GO" id="GO:0000976">
    <property type="term" value="F:transcription cis-regulatory region binding"/>
    <property type="evidence" value="ECO:0007669"/>
    <property type="project" value="TreeGrafter"/>
</dbReference>
<dbReference type="SUPFAM" id="SSF53822">
    <property type="entry name" value="Periplasmic binding protein-like I"/>
    <property type="match status" value="1"/>
</dbReference>
<dbReference type="RefSeq" id="WP_066518011.1">
    <property type="nucleotide sequence ID" value="NZ_CABMOF010000001.1"/>
</dbReference>
<evidence type="ECO:0000313" key="5">
    <source>
        <dbReference type="EMBL" id="KXK65342.1"/>
    </source>
</evidence>
<dbReference type="OrthoDB" id="2049456at2"/>
<dbReference type="KEGG" id="cmiu:B1H56_05570"/>
<sequence length="350" mass="39587">MSELNKPAATLKDVALRSGYALRTVKKVMNGDTSVREKTRDAVLQAANELNYKKNRLASALAQQKSIKIAIVYSKVTKTYFPEIKEGFLQFAEEFKDFGLSVEISEIPIKGWKYQHQVLESLRGREDIDGIILQPTNTTKLNEIIHELTISGKPVITFGADAPASDRICYVGPDAYRAGRIGGQLLANYIGKQGKVCVVMQTIEHMQTIYRKHGFTDYLQEHCPKITISELSIPDDSDLYVDTVYKFLKENDDFSGVFCTDANTYLIGEMIREAKKKGMRLVGFDLSAEAIELMKQEYIDVIIDQKPKLFSYAALETMFKYLYNNEQPIKKIIHTDLSILTSECFNGQSL</sequence>
<gene>
    <name evidence="5" type="ORF">HMPREF3293_01932</name>
</gene>
<keyword evidence="2" id="KW-0238">DNA-binding</keyword>
<keyword evidence="1" id="KW-0805">Transcription regulation</keyword>
<protein>
    <recommendedName>
        <fullName evidence="4">HTH lacI-type domain-containing protein</fullName>
    </recommendedName>
</protein>
<name>A0A136Q3X3_9FIRM</name>
<organism evidence="5 6">
    <name type="scientific">Christensenella minuta</name>
    <dbReference type="NCBI Taxonomy" id="626937"/>
    <lineage>
        <taxon>Bacteria</taxon>
        <taxon>Bacillati</taxon>
        <taxon>Bacillota</taxon>
        <taxon>Clostridia</taxon>
        <taxon>Christensenellales</taxon>
        <taxon>Christensenellaceae</taxon>
        <taxon>Christensenella</taxon>
    </lineage>
</organism>
<dbReference type="Pfam" id="PF13407">
    <property type="entry name" value="Peripla_BP_4"/>
    <property type="match status" value="1"/>
</dbReference>
<dbReference type="InterPro" id="IPR000843">
    <property type="entry name" value="HTH_LacI"/>
</dbReference>
<keyword evidence="3" id="KW-0804">Transcription</keyword>
<accession>A0A136Q3X3</accession>
<dbReference type="SUPFAM" id="SSF47413">
    <property type="entry name" value="lambda repressor-like DNA-binding domains"/>
    <property type="match status" value="1"/>
</dbReference>